<dbReference type="PROSITE" id="PS51063">
    <property type="entry name" value="HTH_CRP_2"/>
    <property type="match status" value="1"/>
</dbReference>
<dbReference type="SMART" id="SM00100">
    <property type="entry name" value="cNMP"/>
    <property type="match status" value="1"/>
</dbReference>
<evidence type="ECO:0000256" key="3">
    <source>
        <dbReference type="ARBA" id="ARBA00023163"/>
    </source>
</evidence>
<dbReference type="PANTHER" id="PTHR24567:SF74">
    <property type="entry name" value="HTH-TYPE TRANSCRIPTIONAL REGULATOR ARCR"/>
    <property type="match status" value="1"/>
</dbReference>
<dbReference type="InterPro" id="IPR050397">
    <property type="entry name" value="Env_Response_Regulators"/>
</dbReference>
<dbReference type="OrthoDB" id="892842at2"/>
<dbReference type="CDD" id="cd00038">
    <property type="entry name" value="CAP_ED"/>
    <property type="match status" value="1"/>
</dbReference>
<dbReference type="GO" id="GO:0005829">
    <property type="term" value="C:cytosol"/>
    <property type="evidence" value="ECO:0007669"/>
    <property type="project" value="TreeGrafter"/>
</dbReference>
<dbReference type="Pfam" id="PF13545">
    <property type="entry name" value="HTH_Crp_2"/>
    <property type="match status" value="1"/>
</dbReference>
<keyword evidence="2" id="KW-0238">DNA-binding</keyword>
<dbReference type="InterPro" id="IPR014710">
    <property type="entry name" value="RmlC-like_jellyroll"/>
</dbReference>
<dbReference type="GO" id="GO:0003700">
    <property type="term" value="F:DNA-binding transcription factor activity"/>
    <property type="evidence" value="ECO:0007669"/>
    <property type="project" value="TreeGrafter"/>
</dbReference>
<keyword evidence="3" id="KW-0804">Transcription</keyword>
<dbReference type="PRINTS" id="PR00034">
    <property type="entry name" value="HTHCRP"/>
</dbReference>
<dbReference type="InterPro" id="IPR036388">
    <property type="entry name" value="WH-like_DNA-bd_sf"/>
</dbReference>
<dbReference type="CDD" id="cd00092">
    <property type="entry name" value="HTH_CRP"/>
    <property type="match status" value="1"/>
</dbReference>
<evidence type="ECO:0000313" key="7">
    <source>
        <dbReference type="Proteomes" id="UP000198771"/>
    </source>
</evidence>
<dbReference type="InterPro" id="IPR012318">
    <property type="entry name" value="HTH_CRP"/>
</dbReference>
<dbReference type="AlphaFoldDB" id="A0A1G6A0B6"/>
<dbReference type="SUPFAM" id="SSF51206">
    <property type="entry name" value="cAMP-binding domain-like"/>
    <property type="match status" value="1"/>
</dbReference>
<dbReference type="SUPFAM" id="SSF46785">
    <property type="entry name" value="Winged helix' DNA-binding domain"/>
    <property type="match status" value="1"/>
</dbReference>
<dbReference type="SMART" id="SM00419">
    <property type="entry name" value="HTH_CRP"/>
    <property type="match status" value="1"/>
</dbReference>
<accession>A0A1G6A0B6</accession>
<dbReference type="Gene3D" id="2.60.120.10">
    <property type="entry name" value="Jelly Rolls"/>
    <property type="match status" value="1"/>
</dbReference>
<dbReference type="InterPro" id="IPR018490">
    <property type="entry name" value="cNMP-bd_dom_sf"/>
</dbReference>
<dbReference type="Pfam" id="PF00027">
    <property type="entry name" value="cNMP_binding"/>
    <property type="match status" value="1"/>
</dbReference>
<evidence type="ECO:0000256" key="2">
    <source>
        <dbReference type="ARBA" id="ARBA00023125"/>
    </source>
</evidence>
<dbReference type="STRING" id="617002.SAMN05660653_00041"/>
<name>A0A1G6A0B6_9BACT</name>
<dbReference type="PANTHER" id="PTHR24567">
    <property type="entry name" value="CRP FAMILY TRANSCRIPTIONAL REGULATORY PROTEIN"/>
    <property type="match status" value="1"/>
</dbReference>
<dbReference type="Gene3D" id="1.10.10.10">
    <property type="entry name" value="Winged helix-like DNA-binding domain superfamily/Winged helix DNA-binding domain"/>
    <property type="match status" value="1"/>
</dbReference>
<dbReference type="Proteomes" id="UP000198771">
    <property type="component" value="Unassembled WGS sequence"/>
</dbReference>
<dbReference type="RefSeq" id="WP_092116024.1">
    <property type="nucleotide sequence ID" value="NZ_FMXO01000001.1"/>
</dbReference>
<feature type="domain" description="HTH crp-type" evidence="5">
    <location>
        <begin position="148"/>
        <end position="217"/>
    </location>
</feature>
<protein>
    <submittedName>
        <fullName evidence="6">Transcriptional regulator, Crp/Fnr family</fullName>
    </submittedName>
</protein>
<dbReference type="InterPro" id="IPR000595">
    <property type="entry name" value="cNMP-bd_dom"/>
</dbReference>
<keyword evidence="7" id="KW-1185">Reference proteome</keyword>
<evidence type="ECO:0000256" key="1">
    <source>
        <dbReference type="ARBA" id="ARBA00023015"/>
    </source>
</evidence>
<proteinExistence type="predicted"/>
<evidence type="ECO:0000259" key="4">
    <source>
        <dbReference type="PROSITE" id="PS50042"/>
    </source>
</evidence>
<dbReference type="PROSITE" id="PS50042">
    <property type="entry name" value="CNMP_BINDING_3"/>
    <property type="match status" value="1"/>
</dbReference>
<feature type="domain" description="Cyclic nucleotide-binding" evidence="4">
    <location>
        <begin position="14"/>
        <end position="134"/>
    </location>
</feature>
<gene>
    <name evidence="6" type="ORF">SAMN05660653_00041</name>
</gene>
<reference evidence="6 7" key="1">
    <citation type="submission" date="2016-10" db="EMBL/GenBank/DDBJ databases">
        <authorList>
            <person name="de Groot N.N."/>
        </authorList>
    </citation>
    <scope>NUCLEOTIDE SEQUENCE [LARGE SCALE GENOMIC DNA]</scope>
    <source>
        <strain evidence="6 7">ASO4-2</strain>
    </source>
</reference>
<sequence length="225" mass="24624">MDEHITTLLGKMPVFQGLSTQQLQALANIAEPIRYQPGDLIFSEGDPAAGFFLVLSGQVKVFKMSFDGKEQVLHFVGPDEIFAEVPVYSGGAYPANAAALRETKTFFFPRAAIRRLLAKDPNLAMNMLADLSKRLRQLTRLVENLSLKESPARLAAYLLHAGSELVRADEVELDVTKGQLATLLGTTPETLSRTLKKMSENGVIEVHGRTIRLLDKAALEDMAAG</sequence>
<dbReference type="EMBL" id="FMXO01000001">
    <property type="protein sequence ID" value="SDB01908.1"/>
    <property type="molecule type" value="Genomic_DNA"/>
</dbReference>
<evidence type="ECO:0000313" key="6">
    <source>
        <dbReference type="EMBL" id="SDB01908.1"/>
    </source>
</evidence>
<keyword evidence="1" id="KW-0805">Transcription regulation</keyword>
<organism evidence="6 7">
    <name type="scientific">Desulfonatronum thiosulfatophilum</name>
    <dbReference type="NCBI Taxonomy" id="617002"/>
    <lineage>
        <taxon>Bacteria</taxon>
        <taxon>Pseudomonadati</taxon>
        <taxon>Thermodesulfobacteriota</taxon>
        <taxon>Desulfovibrionia</taxon>
        <taxon>Desulfovibrionales</taxon>
        <taxon>Desulfonatronaceae</taxon>
        <taxon>Desulfonatronum</taxon>
    </lineage>
</organism>
<dbReference type="GO" id="GO:0003677">
    <property type="term" value="F:DNA binding"/>
    <property type="evidence" value="ECO:0007669"/>
    <property type="project" value="UniProtKB-KW"/>
</dbReference>
<evidence type="ECO:0000259" key="5">
    <source>
        <dbReference type="PROSITE" id="PS51063"/>
    </source>
</evidence>
<dbReference type="InterPro" id="IPR036390">
    <property type="entry name" value="WH_DNA-bd_sf"/>
</dbReference>